<gene>
    <name evidence="6" type="ORF">RFN28_15490</name>
</gene>
<proteinExistence type="inferred from homology"/>
<keyword evidence="3 4" id="KW-0732">Signal</keyword>
<evidence type="ECO:0000256" key="2">
    <source>
        <dbReference type="ARBA" id="ARBA00007639"/>
    </source>
</evidence>
<dbReference type="InterPro" id="IPR028082">
    <property type="entry name" value="Peripla_BP_I"/>
</dbReference>
<reference evidence="6 7" key="1">
    <citation type="submission" date="2023-08" db="EMBL/GenBank/DDBJ databases">
        <title>Implementing the SeqCode for naming new Mesorhizobium species isolated from Vachellia karroo root nodules.</title>
        <authorList>
            <person name="Van Lill M."/>
        </authorList>
    </citation>
    <scope>NUCLEOTIDE SEQUENCE [LARGE SCALE GENOMIC DNA]</scope>
    <source>
        <strain evidence="6 7">VK24D</strain>
    </source>
</reference>
<dbReference type="SUPFAM" id="SSF53822">
    <property type="entry name" value="Periplasmic binding protein-like I"/>
    <property type="match status" value="1"/>
</dbReference>
<comment type="similarity">
    <text evidence="2">Belongs to the bacterial solute-binding protein 2 family.</text>
</comment>
<sequence>MTLTTTRRTFAAALGFTALGIFAGTVSPAVAQDQKTYALVQINQQALFFNQINQGAQKAADAAGAKLVIFNANNDAAAQNSAIETYIQQKVNGLIVVAIDVNGIMAAVNQAADAKIPVVAIDAILPKGPQKAQIGVDNAKAGADMGAHFLDYVKANMGGKAKIGIVGALNSYIQNVRQKGFQDAIKGKDGIETIAVVDGQNVQDTALAAAENLITGNPDMNAIYATGEPALLGAIAAVESQGKQDQIKIFGWDLTAQAISGIDKGYVTAVVQQDPAGMGEAAVKALDTITKGGSVDKNVAVPVTIVTKDNVEPYRAVFK</sequence>
<feature type="chain" id="PRO_5047180294" evidence="4">
    <location>
        <begin position="24"/>
        <end position="319"/>
    </location>
</feature>
<evidence type="ECO:0000256" key="3">
    <source>
        <dbReference type="ARBA" id="ARBA00022729"/>
    </source>
</evidence>
<dbReference type="RefSeq" id="WP_320288191.1">
    <property type="nucleotide sequence ID" value="NZ_JAVIIW010000016.1"/>
</dbReference>
<name>A0ABU4Y1X6_9HYPH</name>
<organism evidence="6 7">
    <name type="scientific">Mesorhizobium album</name>
    <dbReference type="NCBI Taxonomy" id="3072314"/>
    <lineage>
        <taxon>Bacteria</taxon>
        <taxon>Pseudomonadati</taxon>
        <taxon>Pseudomonadota</taxon>
        <taxon>Alphaproteobacteria</taxon>
        <taxon>Hyphomicrobiales</taxon>
        <taxon>Phyllobacteriaceae</taxon>
        <taxon>Mesorhizobium</taxon>
    </lineage>
</organism>
<keyword evidence="7" id="KW-1185">Reference proteome</keyword>
<evidence type="ECO:0000259" key="5">
    <source>
        <dbReference type="Pfam" id="PF13407"/>
    </source>
</evidence>
<dbReference type="Proteomes" id="UP001287059">
    <property type="component" value="Unassembled WGS sequence"/>
</dbReference>
<dbReference type="PANTHER" id="PTHR46847:SF1">
    <property type="entry name" value="D-ALLOSE-BINDING PERIPLASMIC PROTEIN-RELATED"/>
    <property type="match status" value="1"/>
</dbReference>
<accession>A0ABU4Y1X6</accession>
<dbReference type="InterPro" id="IPR006311">
    <property type="entry name" value="TAT_signal"/>
</dbReference>
<dbReference type="InterPro" id="IPR025997">
    <property type="entry name" value="SBP_2_dom"/>
</dbReference>
<feature type="signal peptide" evidence="4">
    <location>
        <begin position="1"/>
        <end position="23"/>
    </location>
</feature>
<evidence type="ECO:0000256" key="4">
    <source>
        <dbReference type="SAM" id="SignalP"/>
    </source>
</evidence>
<dbReference type="Gene3D" id="3.40.50.2300">
    <property type="match status" value="2"/>
</dbReference>
<dbReference type="EMBL" id="JAVIIW010000016">
    <property type="protein sequence ID" value="MDX8479874.1"/>
    <property type="molecule type" value="Genomic_DNA"/>
</dbReference>
<comment type="subcellular location">
    <subcellularLocation>
        <location evidence="1">Cell envelope</location>
    </subcellularLocation>
</comment>
<dbReference type="PANTHER" id="PTHR46847">
    <property type="entry name" value="D-ALLOSE-BINDING PERIPLASMIC PROTEIN-RELATED"/>
    <property type="match status" value="1"/>
</dbReference>
<comment type="caution">
    <text evidence="6">The sequence shown here is derived from an EMBL/GenBank/DDBJ whole genome shotgun (WGS) entry which is preliminary data.</text>
</comment>
<protein>
    <submittedName>
        <fullName evidence="6">Substrate-binding domain-containing protein</fullName>
    </submittedName>
</protein>
<dbReference type="PROSITE" id="PS51318">
    <property type="entry name" value="TAT"/>
    <property type="match status" value="1"/>
</dbReference>
<evidence type="ECO:0000256" key="1">
    <source>
        <dbReference type="ARBA" id="ARBA00004196"/>
    </source>
</evidence>
<feature type="domain" description="Periplasmic binding protein" evidence="5">
    <location>
        <begin position="45"/>
        <end position="292"/>
    </location>
</feature>
<dbReference type="Pfam" id="PF13407">
    <property type="entry name" value="Peripla_BP_4"/>
    <property type="match status" value="1"/>
</dbReference>
<evidence type="ECO:0000313" key="6">
    <source>
        <dbReference type="EMBL" id="MDX8479874.1"/>
    </source>
</evidence>
<evidence type="ECO:0000313" key="7">
    <source>
        <dbReference type="Proteomes" id="UP001287059"/>
    </source>
</evidence>